<dbReference type="CDD" id="cd00038">
    <property type="entry name" value="CAP_ED"/>
    <property type="match status" value="1"/>
</dbReference>
<dbReference type="InterPro" id="IPR014710">
    <property type="entry name" value="RmlC-like_jellyroll"/>
</dbReference>
<evidence type="ECO:0000313" key="3">
    <source>
        <dbReference type="EMBL" id="CAI2362195.1"/>
    </source>
</evidence>
<protein>
    <recommendedName>
        <fullName evidence="2">Cyclic nucleotide-binding domain-containing protein</fullName>
    </recommendedName>
</protein>
<reference evidence="3" key="1">
    <citation type="submission" date="2023-07" db="EMBL/GenBank/DDBJ databases">
        <authorList>
            <consortium name="AG Swart"/>
            <person name="Singh M."/>
            <person name="Singh A."/>
            <person name="Seah K."/>
            <person name="Emmerich C."/>
        </authorList>
    </citation>
    <scope>NUCLEOTIDE SEQUENCE</scope>
    <source>
        <strain evidence="3">DP1</strain>
    </source>
</reference>
<gene>
    <name evidence="3" type="ORF">ECRASSUSDP1_LOCUS3517</name>
</gene>
<feature type="region of interest" description="Disordered" evidence="1">
    <location>
        <begin position="101"/>
        <end position="122"/>
    </location>
</feature>
<accession>A0AAD1U6E6</accession>
<evidence type="ECO:0000313" key="4">
    <source>
        <dbReference type="Proteomes" id="UP001295684"/>
    </source>
</evidence>
<dbReference type="InterPro" id="IPR018490">
    <property type="entry name" value="cNMP-bd_dom_sf"/>
</dbReference>
<dbReference type="PANTHER" id="PTHR23011">
    <property type="entry name" value="CYCLIC NUCLEOTIDE-BINDING DOMAIN CONTAINING PROTEIN"/>
    <property type="match status" value="1"/>
</dbReference>
<keyword evidence="4" id="KW-1185">Reference proteome</keyword>
<feature type="compositionally biased region" description="Polar residues" evidence="1">
    <location>
        <begin position="110"/>
        <end position="122"/>
    </location>
</feature>
<dbReference type="PROSITE" id="PS50042">
    <property type="entry name" value="CNMP_BINDING_3"/>
    <property type="match status" value="2"/>
</dbReference>
<evidence type="ECO:0000259" key="2">
    <source>
        <dbReference type="PROSITE" id="PS50042"/>
    </source>
</evidence>
<proteinExistence type="predicted"/>
<feature type="domain" description="Cyclic nucleotide-binding" evidence="2">
    <location>
        <begin position="206"/>
        <end position="325"/>
    </location>
</feature>
<dbReference type="Pfam" id="PF00027">
    <property type="entry name" value="cNMP_binding"/>
    <property type="match status" value="1"/>
</dbReference>
<dbReference type="SUPFAM" id="SSF51206">
    <property type="entry name" value="cAMP-binding domain-like"/>
    <property type="match status" value="2"/>
</dbReference>
<comment type="caution">
    <text evidence="3">The sequence shown here is derived from an EMBL/GenBank/DDBJ whole genome shotgun (WGS) entry which is preliminary data.</text>
</comment>
<dbReference type="AlphaFoldDB" id="A0AAD1U6E6"/>
<dbReference type="Gene3D" id="2.60.120.10">
    <property type="entry name" value="Jelly Rolls"/>
    <property type="match status" value="2"/>
</dbReference>
<dbReference type="Proteomes" id="UP001295684">
    <property type="component" value="Unassembled WGS sequence"/>
</dbReference>
<feature type="domain" description="Cyclic nucleotide-binding" evidence="2">
    <location>
        <begin position="329"/>
        <end position="375"/>
    </location>
</feature>
<sequence>MKIRQKAKTRAESRKNHRDFMSRIRDRTSKGAKMKPKIPDTSSIHSTVIRADKSHITAPAEAVMKFYKTSYNFRKKKFKKGSYSTPYKCLNLKNTSYNYSTTSTKRSLRGESSSPKISVNQSREISSIKTKSVMSTREKARDSIQKLLIPPKMLDQNLTVENNEIMDSKDFSYQLENIFVDHKINDYKRFDYRAHCDQNYSLKSYFGGEYNKEEVDGLLKIHTVYEYSPGHILKEKNMPFVPVVLIISGKVGVYHYPQGKKTLFRVLKSKDVVGDYELNFVTTRTSQYEVLTKVKLLKFPKDEYERVTFERENRLRQQKIHYLKTHFPFFKEMEEEKLNRLSKKVKQKKMKYNDVLILKGTAPDCMYIIKEGSFRAEVQLDTCQANIWPIHYKLWEMKETKTNQCFTSVIFKKNKIFGTSNILQNKPFVCDIVCNSKRATVYCLEIQHLQEFLLKDEFRQIKDVKYPCIKKAQKELIFIKKSSKHHKRIIQEAIQASSVQHNIEAKKNYSKHVQPWVDSLDLRNHCRMMSQIRKEKEQDYLEHLKYTNPRRCKTRTTFRRNILDKAQYIKNAEY</sequence>
<name>A0AAD1U6E6_EUPCR</name>
<dbReference type="EMBL" id="CAMPGE010003362">
    <property type="protein sequence ID" value="CAI2362195.1"/>
    <property type="molecule type" value="Genomic_DNA"/>
</dbReference>
<organism evidence="3 4">
    <name type="scientific">Euplotes crassus</name>
    <dbReference type="NCBI Taxonomy" id="5936"/>
    <lineage>
        <taxon>Eukaryota</taxon>
        <taxon>Sar</taxon>
        <taxon>Alveolata</taxon>
        <taxon>Ciliophora</taxon>
        <taxon>Intramacronucleata</taxon>
        <taxon>Spirotrichea</taxon>
        <taxon>Hypotrichia</taxon>
        <taxon>Euplotida</taxon>
        <taxon>Euplotidae</taxon>
        <taxon>Moneuplotes</taxon>
    </lineage>
</organism>
<dbReference type="PANTHER" id="PTHR23011:SF28">
    <property type="entry name" value="CYCLIC NUCLEOTIDE-BINDING DOMAIN CONTAINING PROTEIN"/>
    <property type="match status" value="1"/>
</dbReference>
<evidence type="ECO:0000256" key="1">
    <source>
        <dbReference type="SAM" id="MobiDB-lite"/>
    </source>
</evidence>
<dbReference type="InterPro" id="IPR000595">
    <property type="entry name" value="cNMP-bd_dom"/>
</dbReference>